<evidence type="ECO:0000256" key="1">
    <source>
        <dbReference type="SAM" id="Phobius"/>
    </source>
</evidence>
<accession>X1NTK8</accession>
<dbReference type="EMBL" id="BARV01039688">
    <property type="protein sequence ID" value="GAI47392.1"/>
    <property type="molecule type" value="Genomic_DNA"/>
</dbReference>
<feature type="non-terminal residue" evidence="2">
    <location>
        <position position="1"/>
    </location>
</feature>
<keyword evidence="1" id="KW-0812">Transmembrane</keyword>
<evidence type="ECO:0008006" key="3">
    <source>
        <dbReference type="Google" id="ProtNLM"/>
    </source>
</evidence>
<feature type="transmembrane region" description="Helical" evidence="1">
    <location>
        <begin position="20"/>
        <end position="43"/>
    </location>
</feature>
<sequence>RGTAAPELGVTMADIIRGVIPFVLLVMVGLALFITFPQIITWLPGQMITGW</sequence>
<comment type="caution">
    <text evidence="2">The sequence shown here is derived from an EMBL/GenBank/DDBJ whole genome shotgun (WGS) entry which is preliminary data.</text>
</comment>
<keyword evidence="1" id="KW-1133">Transmembrane helix</keyword>
<proteinExistence type="predicted"/>
<name>X1NTK8_9ZZZZ</name>
<evidence type="ECO:0000313" key="2">
    <source>
        <dbReference type="EMBL" id="GAI47392.1"/>
    </source>
</evidence>
<organism evidence="2">
    <name type="scientific">marine sediment metagenome</name>
    <dbReference type="NCBI Taxonomy" id="412755"/>
    <lineage>
        <taxon>unclassified sequences</taxon>
        <taxon>metagenomes</taxon>
        <taxon>ecological metagenomes</taxon>
    </lineage>
</organism>
<dbReference type="AlphaFoldDB" id="X1NTK8"/>
<reference evidence="2" key="1">
    <citation type="journal article" date="2014" name="Front. Microbiol.">
        <title>High frequency of phylogenetically diverse reductive dehalogenase-homologous genes in deep subseafloor sedimentary metagenomes.</title>
        <authorList>
            <person name="Kawai M."/>
            <person name="Futagami T."/>
            <person name="Toyoda A."/>
            <person name="Takaki Y."/>
            <person name="Nishi S."/>
            <person name="Hori S."/>
            <person name="Arai W."/>
            <person name="Tsubouchi T."/>
            <person name="Morono Y."/>
            <person name="Uchiyama I."/>
            <person name="Ito T."/>
            <person name="Fujiyama A."/>
            <person name="Inagaki F."/>
            <person name="Takami H."/>
        </authorList>
    </citation>
    <scope>NUCLEOTIDE SEQUENCE</scope>
    <source>
        <strain evidence="2">Expedition CK06-06</strain>
    </source>
</reference>
<protein>
    <recommendedName>
        <fullName evidence="3">TRAP C4-dicarboxylate transport system permease DctM subunit domain-containing protein</fullName>
    </recommendedName>
</protein>
<keyword evidence="1" id="KW-0472">Membrane</keyword>
<gene>
    <name evidence="2" type="ORF">S06H3_60748</name>
</gene>